<dbReference type="InterPro" id="IPR050065">
    <property type="entry name" value="GlmU-like"/>
</dbReference>
<evidence type="ECO:0000256" key="8">
    <source>
        <dbReference type="ARBA" id="ARBA00022842"/>
    </source>
</evidence>
<dbReference type="InterPro" id="IPR029044">
    <property type="entry name" value="Nucleotide-diphossugar_trans"/>
</dbReference>
<keyword evidence="11" id="KW-0511">Multifunctional enzyme</keyword>
<keyword evidence="19" id="KW-1185">Reference proteome</keyword>
<feature type="domain" description="MobA-like NTP transferase" evidence="17">
    <location>
        <begin position="26"/>
        <end position="155"/>
    </location>
</feature>
<dbReference type="SUPFAM" id="SSF51161">
    <property type="entry name" value="Trimeric LpxA-like enzymes"/>
    <property type="match status" value="1"/>
</dbReference>
<keyword evidence="8" id="KW-0460">Magnesium</keyword>
<evidence type="ECO:0000256" key="10">
    <source>
        <dbReference type="ARBA" id="ARBA00022984"/>
    </source>
</evidence>
<reference evidence="18 19" key="1">
    <citation type="journal article" date="2013" name="PLoS ONE">
        <title>Genomic analysis of Melioribacter roseus, facultatively anaerobic organotrophic bacterium representing a novel deep lineage within Bacteriodetes/Chlorobi group.</title>
        <authorList>
            <person name="Kadnikov V.V."/>
            <person name="Mardanov A.V."/>
            <person name="Podosokorskaya O.A."/>
            <person name="Gavrilov S.N."/>
            <person name="Kublanov I.V."/>
            <person name="Beletsky A.V."/>
            <person name="Bonch-Osmolovskaya E.A."/>
            <person name="Ravin N.V."/>
        </authorList>
    </citation>
    <scope>NUCLEOTIDE SEQUENCE [LARGE SCALE GENOMIC DNA]</scope>
    <source>
        <strain evidence="19">JCM 17771 / P3M-2</strain>
    </source>
</reference>
<keyword evidence="6" id="KW-0548">Nucleotidyltransferase</keyword>
<dbReference type="RefSeq" id="WP_014855230.1">
    <property type="nucleotide sequence ID" value="NC_018178.1"/>
</dbReference>
<comment type="function">
    <text evidence="16">Catalyzes the last two sequential reactions in the de novo biosynthetic pathway for UDP-N-acetylglucosamine (UDP-GlcNAc). The C-terminal domain catalyzes the transfer of acetyl group from acetyl coenzyme A to glucosamine-1-phosphate (GlcN-1-P) to produce N-acetylglucosamine-1-phosphate (GlcNAc-1-P), which is converted into UDP-GlcNAc by the transfer of uridine 5-monophosphate (from uridine 5-triphosphate), a reaction catalyzed by the N-terminal domain.</text>
</comment>
<accession>I6ZXL0</accession>
<keyword evidence="10" id="KW-0573">Peptidoglycan synthesis</keyword>
<dbReference type="GO" id="GO:0009252">
    <property type="term" value="P:peptidoglycan biosynthetic process"/>
    <property type="evidence" value="ECO:0007669"/>
    <property type="project" value="UniProtKB-KW"/>
</dbReference>
<evidence type="ECO:0000256" key="14">
    <source>
        <dbReference type="ARBA" id="ARBA00048247"/>
    </source>
</evidence>
<organism evidence="18 19">
    <name type="scientific">Melioribacter roseus (strain DSM 23840 / JCM 17771 / VKM B-2668 / P3M-2)</name>
    <dbReference type="NCBI Taxonomy" id="1191523"/>
    <lineage>
        <taxon>Bacteria</taxon>
        <taxon>Pseudomonadati</taxon>
        <taxon>Ignavibacteriota</taxon>
        <taxon>Ignavibacteria</taxon>
        <taxon>Ignavibacteriales</taxon>
        <taxon>Melioribacteraceae</taxon>
        <taxon>Melioribacter</taxon>
    </lineage>
</organism>
<comment type="catalytic activity">
    <reaction evidence="15">
        <text>N-acetyl-alpha-D-glucosamine 1-phosphate + UTP + H(+) = UDP-N-acetyl-alpha-D-glucosamine + diphosphate</text>
        <dbReference type="Rhea" id="RHEA:13509"/>
        <dbReference type="ChEBI" id="CHEBI:15378"/>
        <dbReference type="ChEBI" id="CHEBI:33019"/>
        <dbReference type="ChEBI" id="CHEBI:46398"/>
        <dbReference type="ChEBI" id="CHEBI:57705"/>
        <dbReference type="ChEBI" id="CHEBI:57776"/>
        <dbReference type="EC" id="2.7.7.23"/>
    </reaction>
</comment>
<proteinExistence type="inferred from homology"/>
<evidence type="ECO:0000256" key="7">
    <source>
        <dbReference type="ARBA" id="ARBA00022723"/>
    </source>
</evidence>
<dbReference type="PANTHER" id="PTHR43584:SF3">
    <property type="entry name" value="BIFUNCTIONAL PROTEIN GLMU"/>
    <property type="match status" value="1"/>
</dbReference>
<keyword evidence="13" id="KW-0961">Cell wall biogenesis/degradation</keyword>
<name>I6ZXL0_MELRP</name>
<dbReference type="GO" id="GO:0071555">
    <property type="term" value="P:cell wall organization"/>
    <property type="evidence" value="ECO:0007669"/>
    <property type="project" value="UniProtKB-KW"/>
</dbReference>
<evidence type="ECO:0000256" key="15">
    <source>
        <dbReference type="ARBA" id="ARBA00048493"/>
    </source>
</evidence>
<dbReference type="KEGG" id="mro:MROS_0550"/>
<comment type="cofactor">
    <cofactor evidence="1">
        <name>Mg(2+)</name>
        <dbReference type="ChEBI" id="CHEBI:18420"/>
    </cofactor>
</comment>
<dbReference type="InterPro" id="IPR011004">
    <property type="entry name" value="Trimer_LpxA-like_sf"/>
</dbReference>
<dbReference type="InterPro" id="IPR025877">
    <property type="entry name" value="MobA-like_NTP_Trfase"/>
</dbReference>
<keyword evidence="7" id="KW-0479">Metal-binding</keyword>
<evidence type="ECO:0000256" key="16">
    <source>
        <dbReference type="ARBA" id="ARBA00049628"/>
    </source>
</evidence>
<dbReference type="SUPFAM" id="SSF53448">
    <property type="entry name" value="Nucleotide-diphospho-sugar transferases"/>
    <property type="match status" value="1"/>
</dbReference>
<gene>
    <name evidence="18" type="ordered locus">MROS_0550</name>
</gene>
<dbReference type="PATRIC" id="fig|1191523.3.peg.573"/>
<dbReference type="GO" id="GO:0046872">
    <property type="term" value="F:metal ion binding"/>
    <property type="evidence" value="ECO:0007669"/>
    <property type="project" value="UniProtKB-KW"/>
</dbReference>
<evidence type="ECO:0000256" key="13">
    <source>
        <dbReference type="ARBA" id="ARBA00023316"/>
    </source>
</evidence>
<dbReference type="PANTHER" id="PTHR43584">
    <property type="entry name" value="NUCLEOTIDYL TRANSFERASE"/>
    <property type="match status" value="1"/>
</dbReference>
<dbReference type="Gene3D" id="3.90.550.10">
    <property type="entry name" value="Spore Coat Polysaccharide Biosynthesis Protein SpsA, Chain A"/>
    <property type="match status" value="1"/>
</dbReference>
<dbReference type="HOGENOM" id="CLU_542656_0_0_10"/>
<dbReference type="STRING" id="1191523.MROS_0550"/>
<dbReference type="Proteomes" id="UP000009011">
    <property type="component" value="Chromosome"/>
</dbReference>
<dbReference type="eggNOG" id="COG1207">
    <property type="taxonomic scope" value="Bacteria"/>
</dbReference>
<evidence type="ECO:0000256" key="1">
    <source>
        <dbReference type="ARBA" id="ARBA00001946"/>
    </source>
</evidence>
<evidence type="ECO:0000256" key="5">
    <source>
        <dbReference type="ARBA" id="ARBA00022679"/>
    </source>
</evidence>
<dbReference type="Gene3D" id="2.160.10.10">
    <property type="entry name" value="Hexapeptide repeat proteins"/>
    <property type="match status" value="1"/>
</dbReference>
<evidence type="ECO:0000259" key="17">
    <source>
        <dbReference type="Pfam" id="PF12804"/>
    </source>
</evidence>
<evidence type="ECO:0000313" key="18">
    <source>
        <dbReference type="EMBL" id="AFN73793.1"/>
    </source>
</evidence>
<keyword evidence="9" id="KW-0133">Cell shape</keyword>
<evidence type="ECO:0000256" key="3">
    <source>
        <dbReference type="ARBA" id="ARBA00007947"/>
    </source>
</evidence>
<dbReference type="AlphaFoldDB" id="I6ZXL0"/>
<comment type="similarity">
    <text evidence="2">In the C-terminal section; belongs to the transferase hexapeptide repeat family.</text>
</comment>
<evidence type="ECO:0000256" key="11">
    <source>
        <dbReference type="ARBA" id="ARBA00023268"/>
    </source>
</evidence>
<sequence length="502" mass="56333">MSGNDNYKKLTDEYSDSFDYSKKETAIILAAGHGKRIKSKVSKMLHKIWEVPTVERVYNACQRGLQNANAILVVGIKADDVIKTVGKKESLIYAYQEVQRGTGHAVQIALEKIDSSKYDGTVFIFPGDMGLIDQATVAFFRNKFLESSSDMMVLTGMYDGDIGNNYYGRIVRAKDRDAEGASSGNDMGNVIEIIEYKDILSLNDTEPYVTNYKGRKYSFTKKELLEIREFNSGVFAFRFKPLSELINKISSDNAQKEIYLTDLIALFNKNGYKVSAVTPERQYVLMGFNNKSVLREMDNIARELAYDKLKDIVMIHDPEDFFVDDEVIDYILKMDKNGEPLDIEIGKGAYLGRGVKPNYNVKFNKNCYLFGSIDLGKNITIHDGAHLSCFENQTISVGDNTQIYWNDVIRGQVKIGSNCAIESGVRITGSDDSPVIIGNNVTVKGTTYIFGSEIDENLLVEHSVLINKKVKNPNADGSLFKVRFYIPETEGAEAIEDKKARP</sequence>
<dbReference type="OrthoDB" id="9806837at2"/>
<dbReference type="EMBL" id="CP003557">
    <property type="protein sequence ID" value="AFN73793.1"/>
    <property type="molecule type" value="Genomic_DNA"/>
</dbReference>
<comment type="similarity">
    <text evidence="3">In the N-terminal section; belongs to the N-acetylglucosamine-1-phosphate uridyltransferase family.</text>
</comment>
<keyword evidence="5 18" id="KW-0808">Transferase</keyword>
<keyword evidence="12" id="KW-0012">Acyltransferase</keyword>
<evidence type="ECO:0000256" key="4">
    <source>
        <dbReference type="ARBA" id="ARBA00022490"/>
    </source>
</evidence>
<evidence type="ECO:0000256" key="9">
    <source>
        <dbReference type="ARBA" id="ARBA00022960"/>
    </source>
</evidence>
<evidence type="ECO:0000256" key="12">
    <source>
        <dbReference type="ARBA" id="ARBA00023315"/>
    </source>
</evidence>
<comment type="catalytic activity">
    <reaction evidence="14">
        <text>alpha-D-glucosamine 1-phosphate + acetyl-CoA = N-acetyl-alpha-D-glucosamine 1-phosphate + CoA + H(+)</text>
        <dbReference type="Rhea" id="RHEA:13725"/>
        <dbReference type="ChEBI" id="CHEBI:15378"/>
        <dbReference type="ChEBI" id="CHEBI:57287"/>
        <dbReference type="ChEBI" id="CHEBI:57288"/>
        <dbReference type="ChEBI" id="CHEBI:57776"/>
        <dbReference type="ChEBI" id="CHEBI:58516"/>
        <dbReference type="EC" id="2.3.1.157"/>
    </reaction>
</comment>
<dbReference type="GO" id="GO:0019134">
    <property type="term" value="F:glucosamine-1-phosphate N-acetyltransferase activity"/>
    <property type="evidence" value="ECO:0007669"/>
    <property type="project" value="UniProtKB-EC"/>
</dbReference>
<keyword evidence="4" id="KW-0963">Cytoplasm</keyword>
<dbReference type="GO" id="GO:0003977">
    <property type="term" value="F:UDP-N-acetylglucosamine diphosphorylase activity"/>
    <property type="evidence" value="ECO:0007669"/>
    <property type="project" value="UniProtKB-EC"/>
</dbReference>
<evidence type="ECO:0000313" key="19">
    <source>
        <dbReference type="Proteomes" id="UP000009011"/>
    </source>
</evidence>
<evidence type="ECO:0000256" key="6">
    <source>
        <dbReference type="ARBA" id="ARBA00022695"/>
    </source>
</evidence>
<dbReference type="Pfam" id="PF12804">
    <property type="entry name" value="NTP_transf_3"/>
    <property type="match status" value="1"/>
</dbReference>
<protein>
    <submittedName>
        <fullName evidence="18">N-acetylglucosamine-1-phosphate uridyltransferase</fullName>
    </submittedName>
</protein>
<dbReference type="GO" id="GO:0008360">
    <property type="term" value="P:regulation of cell shape"/>
    <property type="evidence" value="ECO:0007669"/>
    <property type="project" value="UniProtKB-KW"/>
</dbReference>
<evidence type="ECO:0000256" key="2">
    <source>
        <dbReference type="ARBA" id="ARBA00007707"/>
    </source>
</evidence>